<dbReference type="EMBL" id="CP013232">
    <property type="protein sequence ID" value="AMO95598.1"/>
    <property type="molecule type" value="Genomic_DNA"/>
</dbReference>
<protein>
    <submittedName>
        <fullName evidence="3">Galactosyl transferase GMA12/MNN10 family protein</fullName>
    </submittedName>
</protein>
<dbReference type="GO" id="GO:0016020">
    <property type="term" value="C:membrane"/>
    <property type="evidence" value="ECO:0007669"/>
    <property type="project" value="InterPro"/>
</dbReference>
<dbReference type="Pfam" id="PF05637">
    <property type="entry name" value="Glyco_transf_34"/>
    <property type="match status" value="1"/>
</dbReference>
<dbReference type="PANTHER" id="PTHR31306:SF4">
    <property type="entry name" value="ALPHA-1,2-GALACTOSYLTRANSFERASE"/>
    <property type="match status" value="1"/>
</dbReference>
<dbReference type="Proteomes" id="UP000072421">
    <property type="component" value="Chromosome"/>
</dbReference>
<keyword evidence="1" id="KW-0328">Glycosyltransferase</keyword>
<dbReference type="SUPFAM" id="SSF53448">
    <property type="entry name" value="Nucleotide-diphospho-sugar transferases"/>
    <property type="match status" value="1"/>
</dbReference>
<dbReference type="PATRIC" id="fig|158899.10.peg.2929"/>
<evidence type="ECO:0000256" key="1">
    <source>
        <dbReference type="ARBA" id="ARBA00022676"/>
    </source>
</evidence>
<sequence>MIVISLLSNTTSASFTNHRWYCEQHGYRHVVIDTSCIPANRQHQAILKYQVLLRTLREAEPEALVALLSEDSAIVRAHPLPELMEGRSYLLVVTDGQLPQADVTIWRNTGEVREMVSQITNACKFGSGFESEAQVLGRWPSVHFSSQIGNCLPAMISKVDADPAWARIPTFSLSFDDPLTNAAGKGVSPRFRETLIEHVNANLMEGKQLFSTTMQPDTEAREAHSTYNPGSSIALVMLYTPNISIYGEIAERNLRRYCDRHNYTLHIHRSVPAELQLAASGNWVKPWLLNTYISSHEWVFWIDADVLVTDQGRKLEPLLSQRERVLAQDVSWNMNSGIMGFRNTPENAALLTGLMDDIRAVADKSSVYASQGDQYFFIQALLRAGMLNDADVLDITTINTPWFMKQPDTFMTHYFHMWPQIRAMMMERDDMSCA</sequence>
<name>A0A127PCS2_9BURK</name>
<dbReference type="AlphaFoldDB" id="A0A127PCS2"/>
<evidence type="ECO:0000256" key="2">
    <source>
        <dbReference type="ARBA" id="ARBA00022679"/>
    </source>
</evidence>
<dbReference type="InterPro" id="IPR029044">
    <property type="entry name" value="Nucleotide-diphossugar_trans"/>
</dbReference>
<dbReference type="PANTHER" id="PTHR31306">
    <property type="entry name" value="ALPHA-1,6-MANNOSYLTRANSFERASE MNN11-RELATED"/>
    <property type="match status" value="1"/>
</dbReference>
<evidence type="ECO:0000313" key="3">
    <source>
        <dbReference type="EMBL" id="AMO95598.1"/>
    </source>
</evidence>
<organism evidence="3">
    <name type="scientific">Collimonas fungivorans</name>
    <dbReference type="NCBI Taxonomy" id="158899"/>
    <lineage>
        <taxon>Bacteria</taxon>
        <taxon>Pseudomonadati</taxon>
        <taxon>Pseudomonadota</taxon>
        <taxon>Betaproteobacteria</taxon>
        <taxon>Burkholderiales</taxon>
        <taxon>Oxalobacteraceae</taxon>
        <taxon>Collimonas</taxon>
    </lineage>
</organism>
<evidence type="ECO:0000313" key="4">
    <source>
        <dbReference type="Proteomes" id="UP000072421"/>
    </source>
</evidence>
<dbReference type="RefSeq" id="WP_061540380.1">
    <property type="nucleotide sequence ID" value="NZ_CP013232.1"/>
</dbReference>
<keyword evidence="2 3" id="KW-0808">Transferase</keyword>
<dbReference type="Gene3D" id="3.90.550.10">
    <property type="entry name" value="Spore Coat Polysaccharide Biosynthesis Protein SpsA, Chain A"/>
    <property type="match status" value="1"/>
</dbReference>
<proteinExistence type="predicted"/>
<gene>
    <name evidence="3" type="ORF">CFter6_2932</name>
</gene>
<reference evidence="3 4" key="1">
    <citation type="submission" date="2015-11" db="EMBL/GenBank/DDBJ databases">
        <title>Exploring the genomic traits of fungus-feeding bacterial genus Collimonas.</title>
        <authorList>
            <person name="Song C."/>
            <person name="Schmidt R."/>
            <person name="de Jager V."/>
            <person name="Krzyzanowska D."/>
            <person name="Jongedijk E."/>
            <person name="Cankar K."/>
            <person name="Beekwilder J."/>
            <person name="van Veen A."/>
            <person name="de Boer W."/>
            <person name="van Veen J.A."/>
            <person name="Garbeva P."/>
        </authorList>
    </citation>
    <scope>NUCLEOTIDE SEQUENCE [LARGE SCALE GENOMIC DNA]</scope>
    <source>
        <strain evidence="3 4">Ter6</strain>
    </source>
</reference>
<accession>A0A127PCS2</accession>
<dbReference type="OrthoDB" id="8829532at2"/>
<dbReference type="InterPro" id="IPR008630">
    <property type="entry name" value="Glyco_trans_34"/>
</dbReference>
<dbReference type="GO" id="GO:0016757">
    <property type="term" value="F:glycosyltransferase activity"/>
    <property type="evidence" value="ECO:0007669"/>
    <property type="project" value="UniProtKB-KW"/>
</dbReference>
<dbReference type="GO" id="GO:0006487">
    <property type="term" value="P:protein N-linked glycosylation"/>
    <property type="evidence" value="ECO:0007669"/>
    <property type="project" value="TreeGrafter"/>
</dbReference>